<dbReference type="Gene3D" id="3.10.20.90">
    <property type="entry name" value="Phosphatidylinositol 3-kinase Catalytic Subunit, Chain A, domain 1"/>
    <property type="match status" value="1"/>
</dbReference>
<evidence type="ECO:0000256" key="2">
    <source>
        <dbReference type="ARBA" id="ARBA00007293"/>
    </source>
</evidence>
<comment type="caution">
    <text evidence="7">The sequence shown here is derived from an EMBL/GenBank/DDBJ whole genome shotgun (WGS) entry which is preliminary data.</text>
</comment>
<dbReference type="Pfam" id="PF02991">
    <property type="entry name" value="ATG8"/>
    <property type="match status" value="1"/>
</dbReference>
<evidence type="ECO:0000256" key="4">
    <source>
        <dbReference type="ARBA" id="ARBA00023288"/>
    </source>
</evidence>
<protein>
    <recommendedName>
        <fullName evidence="6">Autophagy-related protein</fullName>
    </recommendedName>
</protein>
<evidence type="ECO:0000256" key="3">
    <source>
        <dbReference type="ARBA" id="ARBA00023136"/>
    </source>
</evidence>
<organism evidence="7 8">
    <name type="scientific">Stentor coeruleus</name>
    <dbReference type="NCBI Taxonomy" id="5963"/>
    <lineage>
        <taxon>Eukaryota</taxon>
        <taxon>Sar</taxon>
        <taxon>Alveolata</taxon>
        <taxon>Ciliophora</taxon>
        <taxon>Postciliodesmatophora</taxon>
        <taxon>Heterotrichea</taxon>
        <taxon>Heterotrichida</taxon>
        <taxon>Stentoridae</taxon>
        <taxon>Stentor</taxon>
    </lineage>
</organism>
<reference evidence="7 8" key="1">
    <citation type="submission" date="2016-11" db="EMBL/GenBank/DDBJ databases">
        <title>The macronuclear genome of Stentor coeruleus: a giant cell with tiny introns.</title>
        <authorList>
            <person name="Slabodnick M."/>
            <person name="Ruby J.G."/>
            <person name="Reiff S.B."/>
            <person name="Swart E.C."/>
            <person name="Gosai S."/>
            <person name="Prabakaran S."/>
            <person name="Witkowska E."/>
            <person name="Larue G.E."/>
            <person name="Fisher S."/>
            <person name="Freeman R.M."/>
            <person name="Gunawardena J."/>
            <person name="Chu W."/>
            <person name="Stover N.A."/>
            <person name="Gregory B.D."/>
            <person name="Nowacki M."/>
            <person name="Derisi J."/>
            <person name="Roy S.W."/>
            <person name="Marshall W.F."/>
            <person name="Sood P."/>
        </authorList>
    </citation>
    <scope>NUCLEOTIDE SEQUENCE [LARGE SCALE GENOMIC DNA]</scope>
    <source>
        <strain evidence="7">WM001</strain>
    </source>
</reference>
<comment type="subcellular location">
    <subcellularLocation>
        <location evidence="1">Membrane</location>
    </subcellularLocation>
</comment>
<dbReference type="GO" id="GO:0016020">
    <property type="term" value="C:membrane"/>
    <property type="evidence" value="ECO:0007669"/>
    <property type="project" value="UniProtKB-SubCell"/>
</dbReference>
<dbReference type="SUPFAM" id="SSF54236">
    <property type="entry name" value="Ubiquitin-like"/>
    <property type="match status" value="1"/>
</dbReference>
<evidence type="ECO:0000256" key="1">
    <source>
        <dbReference type="ARBA" id="ARBA00004370"/>
    </source>
</evidence>
<evidence type="ECO:0000256" key="5">
    <source>
        <dbReference type="PIRSR" id="PIRSR604241-50"/>
    </source>
</evidence>
<dbReference type="EMBL" id="MPUH01000263">
    <property type="protein sequence ID" value="OMJ84616.1"/>
    <property type="molecule type" value="Genomic_DNA"/>
</dbReference>
<dbReference type="GO" id="GO:0006914">
    <property type="term" value="P:autophagy"/>
    <property type="evidence" value="ECO:0007669"/>
    <property type="project" value="UniProtKB-KW"/>
</dbReference>
<name>A0A1R2C6H3_9CILI</name>
<dbReference type="InterPro" id="IPR004241">
    <property type="entry name" value="Atg8-like"/>
</dbReference>
<gene>
    <name evidence="7" type="ORF">SteCoe_14207</name>
</gene>
<keyword evidence="8" id="KW-1185">Reference proteome</keyword>
<keyword evidence="4 5" id="KW-0449">Lipoprotein</keyword>
<dbReference type="PANTHER" id="PTHR10969">
    <property type="entry name" value="MICROTUBULE-ASSOCIATED PROTEINS 1A/1B LIGHT CHAIN 3-RELATED"/>
    <property type="match status" value="1"/>
</dbReference>
<evidence type="ECO:0000313" key="8">
    <source>
        <dbReference type="Proteomes" id="UP000187209"/>
    </source>
</evidence>
<evidence type="ECO:0000313" key="7">
    <source>
        <dbReference type="EMBL" id="OMJ84616.1"/>
    </source>
</evidence>
<accession>A0A1R2C6H3</accession>
<dbReference type="InterPro" id="IPR029071">
    <property type="entry name" value="Ubiquitin-like_domsf"/>
</dbReference>
<sequence>MSKYQKNIDLEKRKIESSTVRRCWPEKIPLIIEKDEKYNIKEIKPKCLCPIDYNVGMFLQYLREKIELNRSDALYVATENGQILSGDRMMYDIYQNDANEDGFLYLKYGMHSTYGNR</sequence>
<dbReference type="Proteomes" id="UP000187209">
    <property type="component" value="Unassembled WGS sequence"/>
</dbReference>
<proteinExistence type="inferred from homology"/>
<feature type="lipid moiety-binding region" description="Phosphatidylserine amidated glycine; alternate" evidence="5">
    <location>
        <position position="115"/>
    </location>
</feature>
<evidence type="ECO:0000256" key="6">
    <source>
        <dbReference type="RuleBase" id="RU004384"/>
    </source>
</evidence>
<dbReference type="OrthoDB" id="285394at2759"/>
<keyword evidence="3" id="KW-0472">Membrane</keyword>
<comment type="similarity">
    <text evidence="2 6">Belongs to the ATG8 family.</text>
</comment>
<keyword evidence="6" id="KW-0072">Autophagy</keyword>
<dbReference type="AlphaFoldDB" id="A0A1R2C6H3"/>